<dbReference type="PROSITE" id="PS51387">
    <property type="entry name" value="FAD_PCMH"/>
    <property type="match status" value="1"/>
</dbReference>
<proteinExistence type="predicted"/>
<dbReference type="Gene3D" id="3.30.70.2740">
    <property type="match status" value="1"/>
</dbReference>
<dbReference type="InterPro" id="IPR016169">
    <property type="entry name" value="FAD-bd_PCMH_sub2"/>
</dbReference>
<evidence type="ECO:0000256" key="2">
    <source>
        <dbReference type="ARBA" id="ARBA00022630"/>
    </source>
</evidence>
<dbReference type="Gene3D" id="3.30.465.10">
    <property type="match status" value="1"/>
</dbReference>
<gene>
    <name evidence="6" type="ORF">GCM10009416_00620</name>
</gene>
<dbReference type="Pfam" id="PF02913">
    <property type="entry name" value="FAD-oxidase_C"/>
    <property type="match status" value="1"/>
</dbReference>
<dbReference type="InterPro" id="IPR016166">
    <property type="entry name" value="FAD-bd_PCMH"/>
</dbReference>
<evidence type="ECO:0000256" key="1">
    <source>
        <dbReference type="ARBA" id="ARBA00001974"/>
    </source>
</evidence>
<dbReference type="InterPro" id="IPR004113">
    <property type="entry name" value="FAD-bd_oxidored_4_C"/>
</dbReference>
<evidence type="ECO:0000256" key="3">
    <source>
        <dbReference type="ARBA" id="ARBA00022827"/>
    </source>
</evidence>
<feature type="domain" description="FAD-binding PCMH-type" evidence="5">
    <location>
        <begin position="50"/>
        <end position="228"/>
    </location>
</feature>
<name>A0ABN1EHG2_9PROT</name>
<sequence length="495" mass="52189">MIRQPDPKPEVLARREEILSALRRAVPGEGGVIGEPLRLKPYETDGLTAYKQPPLAVALPASTEEVAAVMRVCHSMGVRVVPRGAGTSLSGGALPLEDAVVVGLMRMNRILEVDFADRLAVVEAGVTNLAITREVEGDGFFYAPDPSSQLACMIGGNVNMNSGGAHCLKYGVTANNLLGLKAVTVEGEVFEVGGRHLDAAGYDWLGLLTGSEGQLAVITEVTVRILRAAEGARAMLAAFKSNEIAGQAVDAIIGSGIIPVALEFMDRPAIHACEAFANAGYPLDAEAMLIIEVEGSVAEQDMLLGRIKEICERFDPISLKVAETAEQSFAIWKGRKGAFGAVGRISPDYLCMDGTIPTGELPNVLRRIGEMSASYGLQVANIFHAGDGNLHPLIMFDANDPESFRKAEEFGADILKLCVEVGGCLTGEHGVGVEKRDLMGVQFTAGELGLQRAVKGAFDPGWLLNPSKVFPLEGNPAFAAPAPAPLSHPAAAAAE</sequence>
<dbReference type="InterPro" id="IPR016164">
    <property type="entry name" value="FAD-linked_Oxase-like_C"/>
</dbReference>
<protein>
    <submittedName>
        <fullName evidence="6">FAD-linked oxidase C-terminal domain-containing protein</fullName>
    </submittedName>
</protein>
<dbReference type="Pfam" id="PF01565">
    <property type="entry name" value="FAD_binding_4"/>
    <property type="match status" value="1"/>
</dbReference>
<dbReference type="SUPFAM" id="SSF55103">
    <property type="entry name" value="FAD-linked oxidases, C-terminal domain"/>
    <property type="match status" value="1"/>
</dbReference>
<evidence type="ECO:0000313" key="6">
    <source>
        <dbReference type="EMBL" id="GAA0566554.1"/>
    </source>
</evidence>
<keyword evidence="3" id="KW-0274">FAD</keyword>
<dbReference type="PANTHER" id="PTHR42934">
    <property type="entry name" value="GLYCOLATE OXIDASE SUBUNIT GLCD"/>
    <property type="match status" value="1"/>
</dbReference>
<dbReference type="InterPro" id="IPR051914">
    <property type="entry name" value="FAD-linked_OxidoTrans_Type4"/>
</dbReference>
<keyword evidence="7" id="KW-1185">Reference proteome</keyword>
<keyword evidence="4" id="KW-0560">Oxidoreductase</keyword>
<evidence type="ECO:0000259" key="5">
    <source>
        <dbReference type="PROSITE" id="PS51387"/>
    </source>
</evidence>
<dbReference type="PANTHER" id="PTHR42934:SF1">
    <property type="entry name" value="GLYCOLATE OXIDASE SUBUNIT GLCD"/>
    <property type="match status" value="1"/>
</dbReference>
<dbReference type="RefSeq" id="WP_343893130.1">
    <property type="nucleotide sequence ID" value="NZ_BAAAFZ010000002.1"/>
</dbReference>
<dbReference type="Gene3D" id="1.10.45.10">
    <property type="entry name" value="Vanillyl-alcohol Oxidase, Chain A, domain 4"/>
    <property type="match status" value="1"/>
</dbReference>
<dbReference type="InterPro" id="IPR006094">
    <property type="entry name" value="Oxid_FAD_bind_N"/>
</dbReference>
<evidence type="ECO:0000256" key="4">
    <source>
        <dbReference type="ARBA" id="ARBA00023002"/>
    </source>
</evidence>
<comment type="cofactor">
    <cofactor evidence="1">
        <name>FAD</name>
        <dbReference type="ChEBI" id="CHEBI:57692"/>
    </cofactor>
</comment>
<dbReference type="Proteomes" id="UP001501588">
    <property type="component" value="Unassembled WGS sequence"/>
</dbReference>
<dbReference type="InterPro" id="IPR016171">
    <property type="entry name" value="Vanillyl_alc_oxidase_C-sub2"/>
</dbReference>
<dbReference type="SUPFAM" id="SSF56176">
    <property type="entry name" value="FAD-binding/transporter-associated domain-like"/>
    <property type="match status" value="1"/>
</dbReference>
<keyword evidence="2" id="KW-0285">Flavoprotein</keyword>
<accession>A0ABN1EHG2</accession>
<comment type="caution">
    <text evidence="6">The sequence shown here is derived from an EMBL/GenBank/DDBJ whole genome shotgun (WGS) entry which is preliminary data.</text>
</comment>
<dbReference type="InterPro" id="IPR036318">
    <property type="entry name" value="FAD-bd_PCMH-like_sf"/>
</dbReference>
<reference evidence="6 7" key="1">
    <citation type="journal article" date="2019" name="Int. J. Syst. Evol. Microbiol.">
        <title>The Global Catalogue of Microorganisms (GCM) 10K type strain sequencing project: providing services to taxonomists for standard genome sequencing and annotation.</title>
        <authorList>
            <consortium name="The Broad Institute Genomics Platform"/>
            <consortium name="The Broad Institute Genome Sequencing Center for Infectious Disease"/>
            <person name="Wu L."/>
            <person name="Ma J."/>
        </authorList>
    </citation>
    <scope>NUCLEOTIDE SEQUENCE [LARGE SCALE GENOMIC DNA]</scope>
    <source>
        <strain evidence="6 7">JCM 9933</strain>
    </source>
</reference>
<evidence type="ECO:0000313" key="7">
    <source>
        <dbReference type="Proteomes" id="UP001501588"/>
    </source>
</evidence>
<organism evidence="6 7">
    <name type="scientific">Craurococcus roseus</name>
    <dbReference type="NCBI Taxonomy" id="77585"/>
    <lineage>
        <taxon>Bacteria</taxon>
        <taxon>Pseudomonadati</taxon>
        <taxon>Pseudomonadota</taxon>
        <taxon>Alphaproteobacteria</taxon>
        <taxon>Acetobacterales</taxon>
        <taxon>Acetobacteraceae</taxon>
        <taxon>Craurococcus</taxon>
    </lineage>
</organism>
<dbReference type="EMBL" id="BAAAFZ010000002">
    <property type="protein sequence ID" value="GAA0566554.1"/>
    <property type="molecule type" value="Genomic_DNA"/>
</dbReference>